<gene>
    <name evidence="2" type="ORF">PDESU_02042</name>
</gene>
<proteinExistence type="predicted"/>
<evidence type="ECO:0000313" key="3">
    <source>
        <dbReference type="Proteomes" id="UP000366872"/>
    </source>
</evidence>
<accession>A0A6C2U0T7</accession>
<dbReference type="Proteomes" id="UP000366872">
    <property type="component" value="Unassembled WGS sequence"/>
</dbReference>
<feature type="region of interest" description="Disordered" evidence="1">
    <location>
        <begin position="152"/>
        <end position="224"/>
    </location>
</feature>
<keyword evidence="3" id="KW-1185">Reference proteome</keyword>
<feature type="compositionally biased region" description="Polar residues" evidence="1">
    <location>
        <begin position="153"/>
        <end position="164"/>
    </location>
</feature>
<name>A0A6C2U0T7_PONDE</name>
<organism evidence="2 3">
    <name type="scientific">Pontiella desulfatans</name>
    <dbReference type="NCBI Taxonomy" id="2750659"/>
    <lineage>
        <taxon>Bacteria</taxon>
        <taxon>Pseudomonadati</taxon>
        <taxon>Kiritimatiellota</taxon>
        <taxon>Kiritimatiellia</taxon>
        <taxon>Kiritimatiellales</taxon>
        <taxon>Pontiellaceae</taxon>
        <taxon>Pontiella</taxon>
    </lineage>
</organism>
<protein>
    <submittedName>
        <fullName evidence="2">Uncharacterized protein</fullName>
    </submittedName>
</protein>
<evidence type="ECO:0000256" key="1">
    <source>
        <dbReference type="SAM" id="MobiDB-lite"/>
    </source>
</evidence>
<feature type="compositionally biased region" description="Basic residues" evidence="1">
    <location>
        <begin position="187"/>
        <end position="224"/>
    </location>
</feature>
<dbReference type="AlphaFoldDB" id="A0A6C2U0T7"/>
<evidence type="ECO:0000313" key="2">
    <source>
        <dbReference type="EMBL" id="VGO13485.1"/>
    </source>
</evidence>
<sequence>MKPIPVELVPLSEMSPIRERLLGSMVLSPHKGYGCQYAGHTDASTLNEASIDPCPQLKSLAKGIASLPDPVASAVKVLPGEVDGDATIEIPLPGGGIAWIGFFQSLGDGKTVVLCQTDLEDEPMDVSRTINPRGLDLRLDQIYSRLCSFVGGESTSPARNSSPADDTGKSKAVTAVSSKGSSGDRKRSGKSTPAKKKVRRTRPRRGKGKTKQRSKGRKHKKGKR</sequence>
<reference evidence="2 3" key="1">
    <citation type="submission" date="2019-04" db="EMBL/GenBank/DDBJ databases">
        <authorList>
            <person name="Van Vliet M D."/>
        </authorList>
    </citation>
    <scope>NUCLEOTIDE SEQUENCE [LARGE SCALE GENOMIC DNA]</scope>
    <source>
        <strain evidence="2 3">F1</strain>
    </source>
</reference>
<dbReference type="EMBL" id="CAAHFG010000001">
    <property type="protein sequence ID" value="VGO13485.1"/>
    <property type="molecule type" value="Genomic_DNA"/>
</dbReference>